<organism evidence="2 3">
    <name type="scientific">Ferrovibrio xuzhouensis</name>
    <dbReference type="NCBI Taxonomy" id="1576914"/>
    <lineage>
        <taxon>Bacteria</taxon>
        <taxon>Pseudomonadati</taxon>
        <taxon>Pseudomonadota</taxon>
        <taxon>Alphaproteobacteria</taxon>
        <taxon>Rhodospirillales</taxon>
        <taxon>Rhodospirillaceae</taxon>
        <taxon>Ferrovibrio</taxon>
    </lineage>
</organism>
<protein>
    <submittedName>
        <fullName evidence="2">VOC family protein</fullName>
    </submittedName>
</protein>
<feature type="domain" description="Glyoxalase/fosfomycin resistance/dioxygenase" evidence="1">
    <location>
        <begin position="2"/>
        <end position="139"/>
    </location>
</feature>
<dbReference type="InterPro" id="IPR028973">
    <property type="entry name" value="PhnB-like"/>
</dbReference>
<evidence type="ECO:0000313" key="3">
    <source>
        <dbReference type="Proteomes" id="UP001595711"/>
    </source>
</evidence>
<gene>
    <name evidence="2" type="ORF">ACFOOQ_01370</name>
</gene>
<dbReference type="Gene3D" id="3.10.180.10">
    <property type="entry name" value="2,3-Dihydroxybiphenyl 1,2-Dioxygenase, domain 1"/>
    <property type="match status" value="1"/>
</dbReference>
<dbReference type="RefSeq" id="WP_379720642.1">
    <property type="nucleotide sequence ID" value="NZ_JBHRYJ010000001.1"/>
</dbReference>
<dbReference type="SUPFAM" id="SSF54593">
    <property type="entry name" value="Glyoxalase/Bleomycin resistance protein/Dihydroxybiphenyl dioxygenase"/>
    <property type="match status" value="1"/>
</dbReference>
<name>A0ABV7V9U9_9PROT</name>
<dbReference type="EMBL" id="JBHRYJ010000001">
    <property type="protein sequence ID" value="MFC3674171.1"/>
    <property type="molecule type" value="Genomic_DNA"/>
</dbReference>
<accession>A0ABV7V9U9</accession>
<evidence type="ECO:0000313" key="2">
    <source>
        <dbReference type="EMBL" id="MFC3674171.1"/>
    </source>
</evidence>
<dbReference type="InterPro" id="IPR004360">
    <property type="entry name" value="Glyas_Fos-R_dOase_dom"/>
</dbReference>
<comment type="caution">
    <text evidence="2">The sequence shown here is derived from an EMBL/GenBank/DDBJ whole genome shotgun (WGS) entry which is preliminary data.</text>
</comment>
<dbReference type="PANTHER" id="PTHR33990:SF1">
    <property type="entry name" value="PROTEIN YJDN"/>
    <property type="match status" value="1"/>
</dbReference>
<dbReference type="PANTHER" id="PTHR33990">
    <property type="entry name" value="PROTEIN YJDN-RELATED"/>
    <property type="match status" value="1"/>
</dbReference>
<evidence type="ECO:0000259" key="1">
    <source>
        <dbReference type="Pfam" id="PF00903"/>
    </source>
</evidence>
<dbReference type="CDD" id="cd06588">
    <property type="entry name" value="PhnB_like"/>
    <property type="match status" value="1"/>
</dbReference>
<proteinExistence type="predicted"/>
<dbReference type="Pfam" id="PF00903">
    <property type="entry name" value="Glyoxalase"/>
    <property type="match status" value="1"/>
</dbReference>
<dbReference type="Proteomes" id="UP001595711">
    <property type="component" value="Unassembled WGS sequence"/>
</dbReference>
<sequence length="151" mass="16341">MRLNPYLSFDGNCREAFEFYASVLGGRMMAMLSYADMPADAQPAKPAEGCSPMPMPLDKIMHACMEVDGVLLMGGDAPAGMYQKPAGTNVTLNIEEPAEAERIYAALSKGGSITMPLGETFWAKRFGMFTDRYGTPWMINCAAEAYASQAA</sequence>
<keyword evidence="3" id="KW-1185">Reference proteome</keyword>
<dbReference type="InterPro" id="IPR029068">
    <property type="entry name" value="Glyas_Bleomycin-R_OHBP_Dase"/>
</dbReference>
<reference evidence="3" key="1">
    <citation type="journal article" date="2019" name="Int. J. Syst. Evol. Microbiol.">
        <title>The Global Catalogue of Microorganisms (GCM) 10K type strain sequencing project: providing services to taxonomists for standard genome sequencing and annotation.</title>
        <authorList>
            <consortium name="The Broad Institute Genomics Platform"/>
            <consortium name="The Broad Institute Genome Sequencing Center for Infectious Disease"/>
            <person name="Wu L."/>
            <person name="Ma J."/>
        </authorList>
    </citation>
    <scope>NUCLEOTIDE SEQUENCE [LARGE SCALE GENOMIC DNA]</scope>
    <source>
        <strain evidence="3">KCTC 42182</strain>
    </source>
</reference>